<comment type="caution">
    <text evidence="3">The sequence shown here is derived from an EMBL/GenBank/DDBJ whole genome shotgun (WGS) entry which is preliminary data.</text>
</comment>
<feature type="domain" description="Organic solvent tolerance-like N-terminal" evidence="2">
    <location>
        <begin position="22"/>
        <end position="103"/>
    </location>
</feature>
<dbReference type="InterPro" id="IPR005653">
    <property type="entry name" value="OstA-like_N"/>
</dbReference>
<evidence type="ECO:0000259" key="2">
    <source>
        <dbReference type="Pfam" id="PF03968"/>
    </source>
</evidence>
<dbReference type="PANTHER" id="PTHR30189">
    <property type="entry name" value="LPS-ASSEMBLY PROTEIN"/>
    <property type="match status" value="1"/>
</dbReference>
<dbReference type="EMBL" id="METP01000059">
    <property type="protein sequence ID" value="OGC03195.1"/>
    <property type="molecule type" value="Genomic_DNA"/>
</dbReference>
<accession>A0A1F4R4K1</accession>
<gene>
    <name evidence="3" type="ORF">A3H38_00285</name>
</gene>
<organism evidence="3 4">
    <name type="scientific">candidate division WOR-1 bacterium RIFCSPLOWO2_02_FULL_46_20</name>
    <dbReference type="NCBI Taxonomy" id="1802567"/>
    <lineage>
        <taxon>Bacteria</taxon>
        <taxon>Bacillati</taxon>
        <taxon>Saganbacteria</taxon>
    </lineage>
</organism>
<dbReference type="GO" id="GO:0009279">
    <property type="term" value="C:cell outer membrane"/>
    <property type="evidence" value="ECO:0007669"/>
    <property type="project" value="TreeGrafter"/>
</dbReference>
<dbReference type="Pfam" id="PF03968">
    <property type="entry name" value="LptD_N"/>
    <property type="match status" value="1"/>
</dbReference>
<name>A0A1F4R4K1_UNCSA</name>
<evidence type="ECO:0000256" key="1">
    <source>
        <dbReference type="ARBA" id="ARBA00023237"/>
    </source>
</evidence>
<dbReference type="Gene3D" id="2.60.450.10">
    <property type="entry name" value="Lipopolysaccharide (LPS) transport protein A like domain"/>
    <property type="match status" value="1"/>
</dbReference>
<dbReference type="InterPro" id="IPR050218">
    <property type="entry name" value="LptD"/>
</dbReference>
<evidence type="ECO:0000313" key="3">
    <source>
        <dbReference type="EMBL" id="OGC03195.1"/>
    </source>
</evidence>
<keyword evidence="1" id="KW-0472">Membrane</keyword>
<dbReference type="Proteomes" id="UP000176938">
    <property type="component" value="Unassembled WGS sequence"/>
</dbReference>
<keyword evidence="1" id="KW-0998">Cell outer membrane</keyword>
<dbReference type="GO" id="GO:1990351">
    <property type="term" value="C:transporter complex"/>
    <property type="evidence" value="ECO:0007669"/>
    <property type="project" value="TreeGrafter"/>
</dbReference>
<reference evidence="3 4" key="1">
    <citation type="journal article" date="2016" name="Nat. Commun.">
        <title>Thousands of microbial genomes shed light on interconnected biogeochemical processes in an aquifer system.</title>
        <authorList>
            <person name="Anantharaman K."/>
            <person name="Brown C.T."/>
            <person name="Hug L.A."/>
            <person name="Sharon I."/>
            <person name="Castelle C.J."/>
            <person name="Probst A.J."/>
            <person name="Thomas B.C."/>
            <person name="Singh A."/>
            <person name="Wilkins M.J."/>
            <person name="Karaoz U."/>
            <person name="Brodie E.L."/>
            <person name="Williams K.H."/>
            <person name="Hubbard S.S."/>
            <person name="Banfield J.F."/>
        </authorList>
    </citation>
    <scope>NUCLEOTIDE SEQUENCE [LARGE SCALE GENOMIC DNA]</scope>
</reference>
<dbReference type="PANTHER" id="PTHR30189:SF1">
    <property type="entry name" value="LPS-ASSEMBLY PROTEIN LPTD"/>
    <property type="match status" value="1"/>
</dbReference>
<protein>
    <recommendedName>
        <fullName evidence="2">Organic solvent tolerance-like N-terminal domain-containing protein</fullName>
    </recommendedName>
</protein>
<proteinExistence type="predicted"/>
<sequence>MGIYLTLCLFAPAFAQEEIPVNIKADKLQYEEGSDIVVATGSVEVKLKKVTIYSDRLYMDSESNVATAEGNVKMVTEDYEAFSDYVVYDVDTEITHYNNFKTKLAPGKIKGNLFVQANEINDANGKMVGNWGAISTCDDSPSHYYVKAHRIAYYPKDKVIGTNATVYVGELPVLWLPYIVYPLGEKAKKNWVIGHNAVEGDYFKSTWDYPFGLLYLDLMQSKGLGSGIENSYNLLGLGVGTLFLYTLSEQDTGVTDWVTRINHTKQINPYTKLTLDHAYTSTYLVPSGRRDQTTFGLDLDYKNRDRWNLKFNTLDDRGAFLRKNSFSFNQADQKSATDYYFNYDYAKNSPRWLRASQRFYHRQPLWSDNVVLTTKANYYNSVADEGLPGDERLEPVIEIAGREKGFSWRLTENWFIDFDGNTYIGDEGQQFLEKLPEIEVSPDPIDLKIFTLRPIFGYGHYREVRYVPQLGTNRDYSTQRYRATLDINKSIPLAMGTTAVLNAGVDQFLYAPGDQLYAYRESLGLRTNLGSYFRNDIDYKKGISEGNTPFLFDQLGTRYHSIQEQMTFYYLSNFRWTIDGGYNWQTHKWFDVNTNWLLRPNQVVYWDTRTGWDIENTKWKDLVNSLNLLPYSYLSLNFSTVSDMNTGLLKSGSILYDVLFLEGQPNQWEFKFSQIYEPSTQQFKVRDIMIVKELHCWKLKYTYSDYRKEFSVSFSLDAMPNDPFGMSSGRGFYFDGFEKELKEFKQEGAVFHY</sequence>
<dbReference type="AlphaFoldDB" id="A0A1F4R4K1"/>
<evidence type="ECO:0000313" key="4">
    <source>
        <dbReference type="Proteomes" id="UP000176938"/>
    </source>
</evidence>